<accession>A0A9J6GE45</accession>
<proteinExistence type="inferred from homology"/>
<evidence type="ECO:0000256" key="2">
    <source>
        <dbReference type="ARBA" id="ARBA00008573"/>
    </source>
</evidence>
<keyword evidence="3 6" id="KW-0812">Transmembrane</keyword>
<feature type="transmembrane region" description="Helical" evidence="6">
    <location>
        <begin position="40"/>
        <end position="70"/>
    </location>
</feature>
<evidence type="ECO:0000313" key="7">
    <source>
        <dbReference type="EMBL" id="KAH9373701.1"/>
    </source>
</evidence>
<evidence type="ECO:0000256" key="6">
    <source>
        <dbReference type="RuleBase" id="RU362006"/>
    </source>
</evidence>
<dbReference type="PANTHER" id="PTHR12300">
    <property type="entry name" value="HVA22-LIKE PROTEINS"/>
    <property type="match status" value="1"/>
</dbReference>
<evidence type="ECO:0000313" key="8">
    <source>
        <dbReference type="Proteomes" id="UP000821853"/>
    </source>
</evidence>
<feature type="transmembrane region" description="Helical" evidence="6">
    <location>
        <begin position="90"/>
        <end position="107"/>
    </location>
</feature>
<feature type="transmembrane region" description="Helical" evidence="6">
    <location>
        <begin position="113"/>
        <end position="132"/>
    </location>
</feature>
<evidence type="ECO:0000256" key="3">
    <source>
        <dbReference type="ARBA" id="ARBA00022692"/>
    </source>
</evidence>
<reference evidence="7 8" key="1">
    <citation type="journal article" date="2020" name="Cell">
        <title>Large-Scale Comparative Analyses of Tick Genomes Elucidate Their Genetic Diversity and Vector Capacities.</title>
        <authorList>
            <consortium name="Tick Genome and Microbiome Consortium (TIGMIC)"/>
            <person name="Jia N."/>
            <person name="Wang J."/>
            <person name="Shi W."/>
            <person name="Du L."/>
            <person name="Sun Y."/>
            <person name="Zhan W."/>
            <person name="Jiang J.F."/>
            <person name="Wang Q."/>
            <person name="Zhang B."/>
            <person name="Ji P."/>
            <person name="Bell-Sakyi L."/>
            <person name="Cui X.M."/>
            <person name="Yuan T.T."/>
            <person name="Jiang B.G."/>
            <person name="Yang W.F."/>
            <person name="Lam T.T."/>
            <person name="Chang Q.C."/>
            <person name="Ding S.J."/>
            <person name="Wang X.J."/>
            <person name="Zhu J.G."/>
            <person name="Ruan X.D."/>
            <person name="Zhao L."/>
            <person name="Wei J.T."/>
            <person name="Ye R.Z."/>
            <person name="Que T.C."/>
            <person name="Du C.H."/>
            <person name="Zhou Y.H."/>
            <person name="Cheng J.X."/>
            <person name="Dai P.F."/>
            <person name="Guo W.B."/>
            <person name="Han X.H."/>
            <person name="Huang E.J."/>
            <person name="Li L.F."/>
            <person name="Wei W."/>
            <person name="Gao Y.C."/>
            <person name="Liu J.Z."/>
            <person name="Shao H.Z."/>
            <person name="Wang X."/>
            <person name="Wang C.C."/>
            <person name="Yang T.C."/>
            <person name="Huo Q.B."/>
            <person name="Li W."/>
            <person name="Chen H.Y."/>
            <person name="Chen S.E."/>
            <person name="Zhou L.G."/>
            <person name="Ni X.B."/>
            <person name="Tian J.H."/>
            <person name="Sheng Y."/>
            <person name="Liu T."/>
            <person name="Pan Y.S."/>
            <person name="Xia L.Y."/>
            <person name="Li J."/>
            <person name="Zhao F."/>
            <person name="Cao W.C."/>
        </authorList>
    </citation>
    <scope>NUCLEOTIDE SEQUENCE [LARGE SCALE GENOMIC DNA]</scope>
    <source>
        <strain evidence="7">HaeL-2018</strain>
    </source>
</reference>
<keyword evidence="4 6" id="KW-1133">Transmembrane helix</keyword>
<name>A0A9J6GE45_HAELO</name>
<dbReference type="Pfam" id="PF03134">
    <property type="entry name" value="TB2_DP1_HVA22"/>
    <property type="match status" value="1"/>
</dbReference>
<evidence type="ECO:0000256" key="5">
    <source>
        <dbReference type="ARBA" id="ARBA00023136"/>
    </source>
</evidence>
<dbReference type="Proteomes" id="UP000821853">
    <property type="component" value="Chromosome 4"/>
</dbReference>
<evidence type="ECO:0000256" key="4">
    <source>
        <dbReference type="ARBA" id="ARBA00022989"/>
    </source>
</evidence>
<dbReference type="AlphaFoldDB" id="A0A9J6GE45"/>
<comment type="subcellular location">
    <subcellularLocation>
        <location evidence="1 6">Membrane</location>
        <topology evidence="1 6">Multi-pass membrane protein</topology>
    </subcellularLocation>
</comment>
<dbReference type="OMA" id="CMIPGPW"/>
<comment type="caution">
    <text evidence="7">The sequence shown here is derived from an EMBL/GenBank/DDBJ whole genome shotgun (WGS) entry which is preliminary data.</text>
</comment>
<organism evidence="7 8">
    <name type="scientific">Haemaphysalis longicornis</name>
    <name type="common">Bush tick</name>
    <dbReference type="NCBI Taxonomy" id="44386"/>
    <lineage>
        <taxon>Eukaryota</taxon>
        <taxon>Metazoa</taxon>
        <taxon>Ecdysozoa</taxon>
        <taxon>Arthropoda</taxon>
        <taxon>Chelicerata</taxon>
        <taxon>Arachnida</taxon>
        <taxon>Acari</taxon>
        <taxon>Parasitiformes</taxon>
        <taxon>Ixodida</taxon>
        <taxon>Ixodoidea</taxon>
        <taxon>Ixodidae</taxon>
        <taxon>Haemaphysalinae</taxon>
        <taxon>Haemaphysalis</taxon>
    </lineage>
</organism>
<dbReference type="EMBL" id="JABSTR010000006">
    <property type="protein sequence ID" value="KAH9373701.1"/>
    <property type="molecule type" value="Genomic_DNA"/>
</dbReference>
<protein>
    <recommendedName>
        <fullName evidence="6">Receptor expression-enhancing protein</fullName>
    </recommendedName>
</protein>
<dbReference type="VEuPathDB" id="VectorBase:HLOH_049138"/>
<sequence length="184" mass="20809">MASLLQTVLKKADVAVSSLPERVRFVFDFAQEKTGVPRGYFMLALGGFFAVYMIFGYFAELLCNLVGLVYPAYASTRAIESADKNDDTRWLTYWVVYACFTTLDFFADGILQFFPFYWLAKIVFLAYCFLPVHPNGSARIYNNLVRPYFLKSSKTVENAYSTVAAKAAAAFESSVKEQLANKYD</sequence>
<keyword evidence="5 6" id="KW-0472">Membrane</keyword>
<comment type="similarity">
    <text evidence="2 6">Belongs to the DP1 family.</text>
</comment>
<gene>
    <name evidence="7" type="ORF">HPB48_018654</name>
</gene>
<evidence type="ECO:0000256" key="1">
    <source>
        <dbReference type="ARBA" id="ARBA00004141"/>
    </source>
</evidence>
<dbReference type="OrthoDB" id="10009287at2759"/>
<dbReference type="GO" id="GO:0016020">
    <property type="term" value="C:membrane"/>
    <property type="evidence" value="ECO:0007669"/>
    <property type="project" value="UniProtKB-SubCell"/>
</dbReference>
<dbReference type="InterPro" id="IPR004345">
    <property type="entry name" value="TB2_DP1_HVA22"/>
</dbReference>
<dbReference type="PANTHER" id="PTHR12300:SF161">
    <property type="entry name" value="RECEPTOR EXPRESSION-ENHANCING PROTEIN"/>
    <property type="match status" value="1"/>
</dbReference>
<keyword evidence="8" id="KW-1185">Reference proteome</keyword>